<feature type="region of interest" description="Disordered" evidence="5">
    <location>
        <begin position="1"/>
        <end position="29"/>
    </location>
</feature>
<feature type="transmembrane region" description="Helical" evidence="6">
    <location>
        <begin position="459"/>
        <end position="484"/>
    </location>
</feature>
<dbReference type="STRING" id="1314781.A0A166MTU7"/>
<keyword evidence="3 6" id="KW-1133">Transmembrane helix</keyword>
<feature type="transmembrane region" description="Helical" evidence="6">
    <location>
        <begin position="399"/>
        <end position="419"/>
    </location>
</feature>
<name>A0A166MTU7_EXIGL</name>
<dbReference type="PROSITE" id="PS50850">
    <property type="entry name" value="MFS"/>
    <property type="match status" value="1"/>
</dbReference>
<feature type="transmembrane region" description="Helical" evidence="6">
    <location>
        <begin position="374"/>
        <end position="392"/>
    </location>
</feature>
<evidence type="ECO:0000256" key="3">
    <source>
        <dbReference type="ARBA" id="ARBA00022989"/>
    </source>
</evidence>
<keyword evidence="4 6" id="KW-0472">Membrane</keyword>
<dbReference type="InterPro" id="IPR020846">
    <property type="entry name" value="MFS_dom"/>
</dbReference>
<dbReference type="Gene3D" id="1.20.1250.20">
    <property type="entry name" value="MFS general substrate transporter like domains"/>
    <property type="match status" value="1"/>
</dbReference>
<evidence type="ECO:0000259" key="7">
    <source>
        <dbReference type="PROSITE" id="PS50850"/>
    </source>
</evidence>
<dbReference type="EMBL" id="KV426921">
    <property type="protein sequence ID" value="KZV78392.1"/>
    <property type="molecule type" value="Genomic_DNA"/>
</dbReference>
<dbReference type="GO" id="GO:0022857">
    <property type="term" value="F:transmembrane transporter activity"/>
    <property type="evidence" value="ECO:0007669"/>
    <property type="project" value="InterPro"/>
</dbReference>
<keyword evidence="2 6" id="KW-0812">Transmembrane</keyword>
<dbReference type="Pfam" id="PF07690">
    <property type="entry name" value="MFS_1"/>
    <property type="match status" value="1"/>
</dbReference>
<reference evidence="8 9" key="1">
    <citation type="journal article" date="2016" name="Mol. Biol. Evol.">
        <title>Comparative Genomics of Early-Diverging Mushroom-Forming Fungi Provides Insights into the Origins of Lignocellulose Decay Capabilities.</title>
        <authorList>
            <person name="Nagy L.G."/>
            <person name="Riley R."/>
            <person name="Tritt A."/>
            <person name="Adam C."/>
            <person name="Daum C."/>
            <person name="Floudas D."/>
            <person name="Sun H."/>
            <person name="Yadav J.S."/>
            <person name="Pangilinan J."/>
            <person name="Larsson K.H."/>
            <person name="Matsuura K."/>
            <person name="Barry K."/>
            <person name="Labutti K."/>
            <person name="Kuo R."/>
            <person name="Ohm R.A."/>
            <person name="Bhattacharya S.S."/>
            <person name="Shirouzu T."/>
            <person name="Yoshinaga Y."/>
            <person name="Martin F.M."/>
            <person name="Grigoriev I.V."/>
            <person name="Hibbett D.S."/>
        </authorList>
    </citation>
    <scope>NUCLEOTIDE SEQUENCE [LARGE SCALE GENOMIC DNA]</scope>
    <source>
        <strain evidence="8 9">HHB12029</strain>
    </source>
</reference>
<evidence type="ECO:0000256" key="5">
    <source>
        <dbReference type="SAM" id="MobiDB-lite"/>
    </source>
</evidence>
<dbReference type="InParanoid" id="A0A166MTU7"/>
<feature type="domain" description="Major facilitator superfamily (MFS) profile" evidence="7">
    <location>
        <begin position="50"/>
        <end position="565"/>
    </location>
</feature>
<dbReference type="PANTHER" id="PTHR23501:SF39">
    <property type="entry name" value="MULTIDRUG TRANSPORTER, PUTATIVE (AFU_ORTHOLOGUE AFUA_1G05010)-RELATED"/>
    <property type="match status" value="1"/>
</dbReference>
<dbReference type="GO" id="GO:0005886">
    <property type="term" value="C:plasma membrane"/>
    <property type="evidence" value="ECO:0007669"/>
    <property type="project" value="TreeGrafter"/>
</dbReference>
<dbReference type="AlphaFoldDB" id="A0A166MTU7"/>
<feature type="transmembrane region" description="Helical" evidence="6">
    <location>
        <begin position="202"/>
        <end position="222"/>
    </location>
</feature>
<sequence>MDIAVQRADEHERSSTGGPPSRDHDDDALHTTAADDEPVKELGWKWFARLGGALFLPTFLETLDVTVVATAQPHIASAFGRLDLQSYIGTTYILTSTVFLPLFASFADIFGRHSSLQFALILFLIGSAISTGAPNMGTMLAGRSISGIGAAGLLAVVRVILADERSIKTQNTTTAFLFVFKAIGFVVGPVIGGALSTQSFRWIFAINLPMCLISMVLLWVLLRGRVRKQNDFVPPRAFHSGNNSLTSKLERIDILGATIFVTAGVLFLLGLNWGSTLAWGDARVVTTLVLSAALFGVFGWWEYVLWKYTDVEWPPSWARADPMIPLAIFKSMDVCITEYAVYVTGMIMVVVFYFLAIFFSVANGLDATSAGVQLLYFAPGLGGGSQASVVIVRRWQPRYAIILGQTLMTVGVGLLAWAIGRNDQLAIKLTLVLTGLGVGLSVGPSSIQARFSVLERFSAVVISLNLFFQSLGGTVGIAQCSAVLNSRVRSFITDLFSSGAISPSDALQLGRVAKGSLEGISALPDELQQHVRNAFRDGTRWAFLSLLPWLGVSALVVLLLKRVEDPTRARRDVEMTSLPEQREEGARPTGS</sequence>
<evidence type="ECO:0000313" key="9">
    <source>
        <dbReference type="Proteomes" id="UP000077266"/>
    </source>
</evidence>
<feature type="transmembrane region" description="Helical" evidence="6">
    <location>
        <begin position="140"/>
        <end position="161"/>
    </location>
</feature>
<dbReference type="PRINTS" id="PR01036">
    <property type="entry name" value="TCRTETB"/>
</dbReference>
<comment type="subcellular location">
    <subcellularLocation>
        <location evidence="1">Membrane</location>
        <topology evidence="1">Multi-pass membrane protein</topology>
    </subcellularLocation>
</comment>
<evidence type="ECO:0000256" key="1">
    <source>
        <dbReference type="ARBA" id="ARBA00004141"/>
    </source>
</evidence>
<dbReference type="OrthoDB" id="6770063at2759"/>
<evidence type="ECO:0000256" key="2">
    <source>
        <dbReference type="ARBA" id="ARBA00022692"/>
    </source>
</evidence>
<gene>
    <name evidence="8" type="ORF">EXIGLDRAFT_690124</name>
</gene>
<feature type="transmembrane region" description="Helical" evidence="6">
    <location>
        <begin position="285"/>
        <end position="306"/>
    </location>
</feature>
<feature type="region of interest" description="Disordered" evidence="5">
    <location>
        <begin position="571"/>
        <end position="591"/>
    </location>
</feature>
<feature type="transmembrane region" description="Helical" evidence="6">
    <location>
        <begin position="541"/>
        <end position="560"/>
    </location>
</feature>
<accession>A0A166MTU7</accession>
<evidence type="ECO:0000313" key="8">
    <source>
        <dbReference type="EMBL" id="KZV78392.1"/>
    </source>
</evidence>
<dbReference type="PANTHER" id="PTHR23501">
    <property type="entry name" value="MAJOR FACILITATOR SUPERFAMILY"/>
    <property type="match status" value="1"/>
</dbReference>
<dbReference type="SUPFAM" id="SSF103473">
    <property type="entry name" value="MFS general substrate transporter"/>
    <property type="match status" value="1"/>
</dbReference>
<proteinExistence type="predicted"/>
<dbReference type="Proteomes" id="UP000077266">
    <property type="component" value="Unassembled WGS sequence"/>
</dbReference>
<feature type="transmembrane region" description="Helical" evidence="6">
    <location>
        <begin position="339"/>
        <end position="362"/>
    </location>
</feature>
<evidence type="ECO:0000256" key="6">
    <source>
        <dbReference type="SAM" id="Phobius"/>
    </source>
</evidence>
<feature type="transmembrane region" description="Helical" evidence="6">
    <location>
        <begin position="173"/>
        <end position="196"/>
    </location>
</feature>
<dbReference type="InterPro" id="IPR011701">
    <property type="entry name" value="MFS"/>
</dbReference>
<protein>
    <submittedName>
        <fullName evidence="8">MFS general substrate transporter</fullName>
    </submittedName>
</protein>
<feature type="transmembrane region" description="Helical" evidence="6">
    <location>
        <begin position="84"/>
        <end position="104"/>
    </location>
</feature>
<keyword evidence="9" id="KW-1185">Reference proteome</keyword>
<feature type="transmembrane region" description="Helical" evidence="6">
    <location>
        <begin position="425"/>
        <end position="447"/>
    </location>
</feature>
<evidence type="ECO:0000256" key="4">
    <source>
        <dbReference type="ARBA" id="ARBA00023136"/>
    </source>
</evidence>
<feature type="transmembrane region" description="Helical" evidence="6">
    <location>
        <begin position="254"/>
        <end position="273"/>
    </location>
</feature>
<organism evidence="8 9">
    <name type="scientific">Exidia glandulosa HHB12029</name>
    <dbReference type="NCBI Taxonomy" id="1314781"/>
    <lineage>
        <taxon>Eukaryota</taxon>
        <taxon>Fungi</taxon>
        <taxon>Dikarya</taxon>
        <taxon>Basidiomycota</taxon>
        <taxon>Agaricomycotina</taxon>
        <taxon>Agaricomycetes</taxon>
        <taxon>Auriculariales</taxon>
        <taxon>Exidiaceae</taxon>
        <taxon>Exidia</taxon>
    </lineage>
</organism>
<dbReference type="InterPro" id="IPR036259">
    <property type="entry name" value="MFS_trans_sf"/>
</dbReference>
<feature type="transmembrane region" description="Helical" evidence="6">
    <location>
        <begin position="116"/>
        <end position="134"/>
    </location>
</feature>